<dbReference type="EMBL" id="CP034235">
    <property type="protein sequence ID" value="QGQ94167.1"/>
    <property type="molecule type" value="Genomic_DNA"/>
</dbReference>
<gene>
    <name evidence="2" type="ORF">EHS13_04220</name>
</gene>
<evidence type="ECO:0000313" key="3">
    <source>
        <dbReference type="Proteomes" id="UP000426246"/>
    </source>
</evidence>
<dbReference type="RefSeq" id="WP_155699166.1">
    <property type="nucleotide sequence ID" value="NZ_CP034235.1"/>
</dbReference>
<dbReference type="KEGG" id="ppsc:EHS13_04220"/>
<dbReference type="Pfam" id="PF25275">
    <property type="entry name" value="Golvesin_C"/>
    <property type="match status" value="1"/>
</dbReference>
<dbReference type="Proteomes" id="UP000426246">
    <property type="component" value="Chromosome"/>
</dbReference>
<proteinExistence type="predicted"/>
<protein>
    <recommendedName>
        <fullName evidence="1">Golvesin/Xly CBD-like domain-containing protein</fullName>
    </recommendedName>
</protein>
<accession>A0A6B8RE10</accession>
<sequence length="91" mass="10028">MDCKHTTAGYYGANYLTDNTAGVDTGKTAKWTPTITQAGSYQVYMRWPAFNNRPDAAPIKIKYNGGNSTDISKSVNQTINSNLWVLIGTYN</sequence>
<name>A0A6B8RE10_9BACL</name>
<dbReference type="AlphaFoldDB" id="A0A6B8RE10"/>
<keyword evidence="3" id="KW-1185">Reference proteome</keyword>
<evidence type="ECO:0000313" key="2">
    <source>
        <dbReference type="EMBL" id="QGQ94167.1"/>
    </source>
</evidence>
<dbReference type="InterPro" id="IPR033803">
    <property type="entry name" value="CBD-like_Golvesin-Xly"/>
</dbReference>
<reference evidence="3" key="1">
    <citation type="submission" date="2018-11" db="EMBL/GenBank/DDBJ databases">
        <title>Complete genome sequence of Paenibacillus sp. ML311-T8.</title>
        <authorList>
            <person name="Nam Y.-D."/>
            <person name="Kang J."/>
            <person name="Chung W.-H."/>
            <person name="Park Y.S."/>
        </authorList>
    </citation>
    <scope>NUCLEOTIDE SEQUENCE [LARGE SCALE GENOMIC DNA]</scope>
    <source>
        <strain evidence="3">ML311-T8</strain>
    </source>
</reference>
<evidence type="ECO:0000259" key="1">
    <source>
        <dbReference type="Pfam" id="PF25275"/>
    </source>
</evidence>
<organism evidence="2 3">
    <name type="scientific">Paenibacillus psychroresistens</name>
    <dbReference type="NCBI Taxonomy" id="1778678"/>
    <lineage>
        <taxon>Bacteria</taxon>
        <taxon>Bacillati</taxon>
        <taxon>Bacillota</taxon>
        <taxon>Bacilli</taxon>
        <taxon>Bacillales</taxon>
        <taxon>Paenibacillaceae</taxon>
        <taxon>Paenibacillus</taxon>
    </lineage>
</organism>
<dbReference type="OrthoDB" id="9801077at2"/>
<feature type="domain" description="Golvesin/Xly CBD-like" evidence="1">
    <location>
        <begin position="6"/>
        <end position="90"/>
    </location>
</feature>